<evidence type="ECO:0000256" key="9">
    <source>
        <dbReference type="SAM" id="MobiDB-lite"/>
    </source>
</evidence>
<feature type="region of interest" description="Disordered" evidence="9">
    <location>
        <begin position="88"/>
        <end position="174"/>
    </location>
</feature>
<feature type="compositionally biased region" description="Low complexity" evidence="9">
    <location>
        <begin position="21"/>
        <end position="50"/>
    </location>
</feature>
<feature type="compositionally biased region" description="Polar residues" evidence="9">
    <location>
        <begin position="99"/>
        <end position="110"/>
    </location>
</feature>
<evidence type="ECO:0000256" key="3">
    <source>
        <dbReference type="ARBA" id="ARBA00022473"/>
    </source>
</evidence>
<dbReference type="PRINTS" id="PR00024">
    <property type="entry name" value="HOMEOBOX"/>
</dbReference>
<keyword evidence="3" id="KW-0217">Developmental protein</keyword>
<dbReference type="OrthoDB" id="6159439at2759"/>
<dbReference type="GO" id="GO:0005634">
    <property type="term" value="C:nucleus"/>
    <property type="evidence" value="ECO:0007669"/>
    <property type="project" value="UniProtKB-SubCell"/>
</dbReference>
<dbReference type="PRINTS" id="PR00031">
    <property type="entry name" value="HTHREPRESSR"/>
</dbReference>
<proteinExistence type="inferred from homology"/>
<dbReference type="GO" id="GO:0000977">
    <property type="term" value="F:RNA polymerase II transcription regulatory region sequence-specific DNA binding"/>
    <property type="evidence" value="ECO:0007669"/>
    <property type="project" value="TreeGrafter"/>
</dbReference>
<dbReference type="RefSeq" id="XP_011297390.1">
    <property type="nucleotide sequence ID" value="XM_011299088.1"/>
</dbReference>
<evidence type="ECO:0000256" key="5">
    <source>
        <dbReference type="ARBA" id="ARBA00023155"/>
    </source>
</evidence>
<reference evidence="13" key="2">
    <citation type="submission" date="2025-04" db="UniProtKB">
        <authorList>
            <consortium name="RefSeq"/>
        </authorList>
    </citation>
    <scope>IDENTIFICATION</scope>
    <source>
        <strain evidence="13">USDA-PBARC FA_bdor</strain>
        <tissue evidence="13">Whole organism</tissue>
    </source>
</reference>
<protein>
    <submittedName>
        <fullName evidence="11">Cad_0 protein</fullName>
    </submittedName>
    <submittedName>
        <fullName evidence="13">Homeotic protein caudal isoform X1</fullName>
    </submittedName>
</protein>
<dbReference type="Proteomes" id="UP000694866">
    <property type="component" value="Unplaced"/>
</dbReference>
<accession>A0A0C9RKP0</accession>
<feature type="region of interest" description="Disordered" evidence="9">
    <location>
        <begin position="21"/>
        <end position="54"/>
    </location>
</feature>
<dbReference type="CDD" id="cd00086">
    <property type="entry name" value="homeodomain"/>
    <property type="match status" value="1"/>
</dbReference>
<evidence type="ECO:0000259" key="10">
    <source>
        <dbReference type="PROSITE" id="PS50071"/>
    </source>
</evidence>
<evidence type="ECO:0000313" key="13">
    <source>
        <dbReference type="RefSeq" id="XP_011297390.1"/>
    </source>
</evidence>
<feature type="compositionally biased region" description="Low complexity" evidence="9">
    <location>
        <begin position="88"/>
        <end position="98"/>
    </location>
</feature>
<evidence type="ECO:0000256" key="4">
    <source>
        <dbReference type="ARBA" id="ARBA00023125"/>
    </source>
</evidence>
<dbReference type="PROSITE" id="PS00027">
    <property type="entry name" value="HOMEOBOX_1"/>
    <property type="match status" value="1"/>
</dbReference>
<dbReference type="GO" id="GO:0030154">
    <property type="term" value="P:cell differentiation"/>
    <property type="evidence" value="ECO:0007669"/>
    <property type="project" value="TreeGrafter"/>
</dbReference>
<dbReference type="PANTHER" id="PTHR24332">
    <property type="entry name" value="HOMEOBOX PROTEIN CDX"/>
    <property type="match status" value="1"/>
</dbReference>
<dbReference type="SMART" id="SM00389">
    <property type="entry name" value="HOX"/>
    <property type="match status" value="1"/>
</dbReference>
<name>A0A0C9RKP0_9HYME</name>
<evidence type="ECO:0000256" key="2">
    <source>
        <dbReference type="ARBA" id="ARBA00010341"/>
    </source>
</evidence>
<dbReference type="InterPro" id="IPR000047">
    <property type="entry name" value="HTH_motif"/>
</dbReference>
<feature type="domain" description="Homeobox" evidence="10">
    <location>
        <begin position="220"/>
        <end position="280"/>
    </location>
</feature>
<dbReference type="FunFam" id="1.10.10.60:FF:000574">
    <property type="entry name" value="Homeobox protein CHOX-CAD2"/>
    <property type="match status" value="1"/>
</dbReference>
<dbReference type="InterPro" id="IPR009057">
    <property type="entry name" value="Homeodomain-like_sf"/>
</dbReference>
<dbReference type="GO" id="GO:0009948">
    <property type="term" value="P:anterior/posterior axis specification"/>
    <property type="evidence" value="ECO:0007669"/>
    <property type="project" value="TreeGrafter"/>
</dbReference>
<keyword evidence="4 7" id="KW-0238">DNA-binding</keyword>
<dbReference type="PANTHER" id="PTHR24332:SF9">
    <property type="entry name" value="HOMEOTIC PROTEIN CAUDAL"/>
    <property type="match status" value="1"/>
</dbReference>
<dbReference type="GO" id="GO:0009887">
    <property type="term" value="P:animal organ morphogenesis"/>
    <property type="evidence" value="ECO:0007669"/>
    <property type="project" value="TreeGrafter"/>
</dbReference>
<evidence type="ECO:0000256" key="1">
    <source>
        <dbReference type="ARBA" id="ARBA00004123"/>
    </source>
</evidence>
<dbReference type="SUPFAM" id="SSF46689">
    <property type="entry name" value="Homeodomain-like"/>
    <property type="match status" value="1"/>
</dbReference>
<reference evidence="11" key="1">
    <citation type="submission" date="2015-01" db="EMBL/GenBank/DDBJ databases">
        <title>Transcriptome Assembly of Fopius arisanus.</title>
        <authorList>
            <person name="Geib S."/>
        </authorList>
    </citation>
    <scope>NUCLEOTIDE SEQUENCE</scope>
</reference>
<dbReference type="AlphaFoldDB" id="A0A0C9RKP0"/>
<organism evidence="11">
    <name type="scientific">Fopius arisanus</name>
    <dbReference type="NCBI Taxonomy" id="64838"/>
    <lineage>
        <taxon>Eukaryota</taxon>
        <taxon>Metazoa</taxon>
        <taxon>Ecdysozoa</taxon>
        <taxon>Arthropoda</taxon>
        <taxon>Hexapoda</taxon>
        <taxon>Insecta</taxon>
        <taxon>Pterygota</taxon>
        <taxon>Neoptera</taxon>
        <taxon>Endopterygota</taxon>
        <taxon>Hymenoptera</taxon>
        <taxon>Apocrita</taxon>
        <taxon>Ichneumonoidea</taxon>
        <taxon>Braconidae</taxon>
        <taxon>Opiinae</taxon>
        <taxon>Fopius</taxon>
    </lineage>
</organism>
<dbReference type="GeneID" id="105263095"/>
<evidence type="ECO:0000256" key="7">
    <source>
        <dbReference type="PROSITE-ProRule" id="PRU00108"/>
    </source>
</evidence>
<dbReference type="Gene3D" id="1.10.10.60">
    <property type="entry name" value="Homeodomain-like"/>
    <property type="match status" value="1"/>
</dbReference>
<comment type="subcellular location">
    <subcellularLocation>
        <location evidence="1 7 8">Nucleus</location>
    </subcellularLocation>
</comment>
<dbReference type="PROSITE" id="PS50071">
    <property type="entry name" value="HOMEOBOX_2"/>
    <property type="match status" value="1"/>
</dbReference>
<gene>
    <name evidence="11" type="primary">cad_0</name>
    <name evidence="13" type="synonym">cad</name>
    <name evidence="11" type="ORF">g.30027</name>
</gene>
<keyword evidence="6 7" id="KW-0539">Nucleus</keyword>
<feature type="compositionally biased region" description="Low complexity" evidence="9">
    <location>
        <begin position="142"/>
        <end position="169"/>
    </location>
</feature>
<dbReference type="InterPro" id="IPR001356">
    <property type="entry name" value="HD"/>
</dbReference>
<keyword evidence="5 7" id="KW-0371">Homeobox</keyword>
<keyword evidence="12" id="KW-1185">Reference proteome</keyword>
<accession>A0A9R1SUJ4</accession>
<evidence type="ECO:0000256" key="6">
    <source>
        <dbReference type="ARBA" id="ARBA00023242"/>
    </source>
</evidence>
<dbReference type="InterPro" id="IPR047152">
    <property type="entry name" value="Caudal_homeobox"/>
</dbReference>
<sequence length="355" mass="39412">MTEISMVSYYNHLSVYRQQQQNANSQQLAQPSQQHVQVHQHAHQQPGGQQYWHPGYGHHQASSAQQYLDHPDVFGWHAHAHPYSHLQQYHQQMYQSQQNEPTPAHQTQINGVGDWSGDEGNNNGVGTGEPSPPITVSGSEISSPGTPSSPTGNNNNSNAPNNNSASSTPMRPTQLRSPYEWIKRPSYQHQQNPACSVSGGSAGPVSVYRPELCTLDGKTRTKDKYRVVYSDNQRFELETEFCSSKYITIRRKAELAAKLQLSERQVKIWFQNRRAKERKQGKKRMEMEQKDIKCENLTSGGMASLAALGQMTGMLGGLMHSSGSPPLGLGPPIGLGHPTPLHAHQHPHPHTVMGL</sequence>
<evidence type="ECO:0000313" key="12">
    <source>
        <dbReference type="Proteomes" id="UP000694866"/>
    </source>
</evidence>
<evidence type="ECO:0000313" key="11">
    <source>
        <dbReference type="EMBL" id="JAG78517.1"/>
    </source>
</evidence>
<feature type="DNA-binding region" description="Homeobox" evidence="7">
    <location>
        <begin position="222"/>
        <end position="281"/>
    </location>
</feature>
<dbReference type="InterPro" id="IPR017970">
    <property type="entry name" value="Homeobox_CS"/>
</dbReference>
<dbReference type="Pfam" id="PF00046">
    <property type="entry name" value="Homeodomain"/>
    <property type="match status" value="1"/>
</dbReference>
<comment type="similarity">
    <text evidence="2">Belongs to the Caudal homeobox family.</text>
</comment>
<dbReference type="GO" id="GO:0000981">
    <property type="term" value="F:DNA-binding transcription factor activity, RNA polymerase II-specific"/>
    <property type="evidence" value="ECO:0007669"/>
    <property type="project" value="InterPro"/>
</dbReference>
<dbReference type="CTD" id="790"/>
<dbReference type="KEGG" id="fas:105263095"/>
<evidence type="ECO:0000256" key="8">
    <source>
        <dbReference type="RuleBase" id="RU000682"/>
    </source>
</evidence>
<dbReference type="EMBL" id="GBYB01008750">
    <property type="protein sequence ID" value="JAG78517.1"/>
    <property type="molecule type" value="Transcribed_RNA"/>
</dbReference>
<dbReference type="InterPro" id="IPR020479">
    <property type="entry name" value="HD_metazoa"/>
</dbReference>